<feature type="region of interest" description="Disordered" evidence="2">
    <location>
        <begin position="326"/>
        <end position="346"/>
    </location>
</feature>
<dbReference type="InParanoid" id="A0A2R6QKG7"/>
<name>A0A2R6QKG7_ACTCC</name>
<dbReference type="InterPro" id="IPR025486">
    <property type="entry name" value="DUF4378"/>
</dbReference>
<feature type="compositionally biased region" description="Basic residues" evidence="2">
    <location>
        <begin position="1"/>
        <end position="10"/>
    </location>
</feature>
<dbReference type="PANTHER" id="PTHR46836">
    <property type="entry name" value="AFADIN"/>
    <property type="match status" value="1"/>
</dbReference>
<proteinExistence type="predicted"/>
<evidence type="ECO:0000313" key="6">
    <source>
        <dbReference type="Proteomes" id="UP000241394"/>
    </source>
</evidence>
<reference evidence="6" key="2">
    <citation type="journal article" date="2018" name="BMC Genomics">
        <title>A manually annotated Actinidia chinensis var. chinensis (kiwifruit) genome highlights the challenges associated with draft genomes and gene prediction in plants.</title>
        <authorList>
            <person name="Pilkington S.M."/>
            <person name="Crowhurst R."/>
            <person name="Hilario E."/>
            <person name="Nardozza S."/>
            <person name="Fraser L."/>
            <person name="Peng Y."/>
            <person name="Gunaseelan K."/>
            <person name="Simpson R."/>
            <person name="Tahir J."/>
            <person name="Deroles S.C."/>
            <person name="Templeton K."/>
            <person name="Luo Z."/>
            <person name="Davy M."/>
            <person name="Cheng C."/>
            <person name="McNeilage M."/>
            <person name="Scaglione D."/>
            <person name="Liu Y."/>
            <person name="Zhang Q."/>
            <person name="Datson P."/>
            <person name="De Silva N."/>
            <person name="Gardiner S.E."/>
            <person name="Bassett H."/>
            <person name="Chagne D."/>
            <person name="McCallum J."/>
            <person name="Dzierzon H."/>
            <person name="Deng C."/>
            <person name="Wang Y.Y."/>
            <person name="Barron L."/>
            <person name="Manako K."/>
            <person name="Bowen J."/>
            <person name="Foster T.M."/>
            <person name="Erridge Z.A."/>
            <person name="Tiffin H."/>
            <person name="Waite C.N."/>
            <person name="Davies K.M."/>
            <person name="Grierson E.P."/>
            <person name="Laing W.A."/>
            <person name="Kirk R."/>
            <person name="Chen X."/>
            <person name="Wood M."/>
            <person name="Montefiori M."/>
            <person name="Brummell D.A."/>
            <person name="Schwinn K.E."/>
            <person name="Catanach A."/>
            <person name="Fullerton C."/>
            <person name="Li D."/>
            <person name="Meiyalaghan S."/>
            <person name="Nieuwenhuizen N."/>
            <person name="Read N."/>
            <person name="Prakash R."/>
            <person name="Hunter D."/>
            <person name="Zhang H."/>
            <person name="McKenzie M."/>
            <person name="Knabel M."/>
            <person name="Harris A."/>
            <person name="Allan A.C."/>
            <person name="Gleave A."/>
            <person name="Chen A."/>
            <person name="Janssen B.J."/>
            <person name="Plunkett B."/>
            <person name="Ampomah-Dwamena C."/>
            <person name="Voogd C."/>
            <person name="Leif D."/>
            <person name="Lafferty D."/>
            <person name="Souleyre E.J.F."/>
            <person name="Varkonyi-Gasic E."/>
            <person name="Gambi F."/>
            <person name="Hanley J."/>
            <person name="Yao J.L."/>
            <person name="Cheung J."/>
            <person name="David K.M."/>
            <person name="Warren B."/>
            <person name="Marsh K."/>
            <person name="Snowden K.C."/>
            <person name="Lin-Wang K."/>
            <person name="Brian L."/>
            <person name="Martinez-Sanchez M."/>
            <person name="Wang M."/>
            <person name="Ileperuma N."/>
            <person name="Macnee N."/>
            <person name="Campin R."/>
            <person name="McAtee P."/>
            <person name="Drummond R.S.M."/>
            <person name="Espley R.V."/>
            <person name="Ireland H.S."/>
            <person name="Wu R."/>
            <person name="Atkinson R.G."/>
            <person name="Karunairetnam S."/>
            <person name="Bulley S."/>
            <person name="Chunkath S."/>
            <person name="Hanley Z."/>
            <person name="Storey R."/>
            <person name="Thrimawithana A.H."/>
            <person name="Thomson S."/>
            <person name="David C."/>
            <person name="Testolin R."/>
            <person name="Huang H."/>
            <person name="Hellens R.P."/>
            <person name="Schaffer R.J."/>
        </authorList>
    </citation>
    <scope>NUCLEOTIDE SEQUENCE [LARGE SCALE GENOMIC DNA]</scope>
    <source>
        <strain evidence="6">cv. Red5</strain>
    </source>
</reference>
<evidence type="ECO:0000256" key="1">
    <source>
        <dbReference type="SAM" id="Coils"/>
    </source>
</evidence>
<evidence type="ECO:0000259" key="4">
    <source>
        <dbReference type="Pfam" id="PF14383"/>
    </source>
</evidence>
<feature type="region of interest" description="Disordered" evidence="2">
    <location>
        <begin position="1"/>
        <end position="62"/>
    </location>
</feature>
<keyword evidence="6" id="KW-1185">Reference proteome</keyword>
<feature type="region of interest" description="Disordered" evidence="2">
    <location>
        <begin position="540"/>
        <end position="564"/>
    </location>
</feature>
<comment type="caution">
    <text evidence="5">The sequence shown here is derived from an EMBL/GenBank/DDBJ whole genome shotgun (WGS) entry which is preliminary data.</text>
</comment>
<dbReference type="Gramene" id="PSS09898">
    <property type="protein sequence ID" value="PSS09898"/>
    <property type="gene ID" value="CEY00_Acc16877"/>
</dbReference>
<reference evidence="5 6" key="1">
    <citation type="submission" date="2017-07" db="EMBL/GenBank/DDBJ databases">
        <title>An improved, manually edited Actinidia chinensis var. chinensis (kiwifruit) genome highlights the challenges associated with draft genomes and gene prediction in plants.</title>
        <authorList>
            <person name="Pilkington S."/>
            <person name="Crowhurst R."/>
            <person name="Hilario E."/>
            <person name="Nardozza S."/>
            <person name="Fraser L."/>
            <person name="Peng Y."/>
            <person name="Gunaseelan K."/>
            <person name="Simpson R."/>
            <person name="Tahir J."/>
            <person name="Deroles S."/>
            <person name="Templeton K."/>
            <person name="Luo Z."/>
            <person name="Davy M."/>
            <person name="Cheng C."/>
            <person name="Mcneilage M."/>
            <person name="Scaglione D."/>
            <person name="Liu Y."/>
            <person name="Zhang Q."/>
            <person name="Datson P."/>
            <person name="De Silva N."/>
            <person name="Gardiner S."/>
            <person name="Bassett H."/>
            <person name="Chagne D."/>
            <person name="Mccallum J."/>
            <person name="Dzierzon H."/>
            <person name="Deng C."/>
            <person name="Wang Y.-Y."/>
            <person name="Barron N."/>
            <person name="Manako K."/>
            <person name="Bowen J."/>
            <person name="Foster T."/>
            <person name="Erridge Z."/>
            <person name="Tiffin H."/>
            <person name="Waite C."/>
            <person name="Davies K."/>
            <person name="Grierson E."/>
            <person name="Laing W."/>
            <person name="Kirk R."/>
            <person name="Chen X."/>
            <person name="Wood M."/>
            <person name="Montefiori M."/>
            <person name="Brummell D."/>
            <person name="Schwinn K."/>
            <person name="Catanach A."/>
            <person name="Fullerton C."/>
            <person name="Li D."/>
            <person name="Meiyalaghan S."/>
            <person name="Nieuwenhuizen N."/>
            <person name="Read N."/>
            <person name="Prakash R."/>
            <person name="Hunter D."/>
            <person name="Zhang H."/>
            <person name="Mckenzie M."/>
            <person name="Knabel M."/>
            <person name="Harris A."/>
            <person name="Allan A."/>
            <person name="Chen A."/>
            <person name="Janssen B."/>
            <person name="Plunkett B."/>
            <person name="Dwamena C."/>
            <person name="Voogd C."/>
            <person name="Leif D."/>
            <person name="Lafferty D."/>
            <person name="Souleyre E."/>
            <person name="Varkonyi-Gasic E."/>
            <person name="Gambi F."/>
            <person name="Hanley J."/>
            <person name="Yao J.-L."/>
            <person name="Cheung J."/>
            <person name="David K."/>
            <person name="Warren B."/>
            <person name="Marsh K."/>
            <person name="Snowden K."/>
            <person name="Lin-Wang K."/>
            <person name="Brian L."/>
            <person name="Martinez-Sanchez M."/>
            <person name="Wang M."/>
            <person name="Ileperuma N."/>
            <person name="Macnee N."/>
            <person name="Campin R."/>
            <person name="Mcatee P."/>
            <person name="Drummond R."/>
            <person name="Espley R."/>
            <person name="Ireland H."/>
            <person name="Wu R."/>
            <person name="Atkinson R."/>
            <person name="Karunairetnam S."/>
            <person name="Bulley S."/>
            <person name="Chunkath S."/>
            <person name="Hanley Z."/>
            <person name="Storey R."/>
            <person name="Thrimawithana A."/>
            <person name="Thomson S."/>
            <person name="David C."/>
            <person name="Testolin R."/>
        </authorList>
    </citation>
    <scope>NUCLEOTIDE SEQUENCE [LARGE SCALE GENOMIC DNA]</scope>
    <source>
        <strain evidence="6">cv. Red5</strain>
        <tissue evidence="5">Young leaf</tissue>
    </source>
</reference>
<feature type="compositionally biased region" description="Basic and acidic residues" evidence="2">
    <location>
        <begin position="118"/>
        <end position="129"/>
    </location>
</feature>
<dbReference type="PANTHER" id="PTHR46836:SF8">
    <property type="entry name" value="AFADIN"/>
    <property type="match status" value="1"/>
</dbReference>
<dbReference type="OMA" id="WPQSERR"/>
<evidence type="ECO:0000259" key="3">
    <source>
        <dbReference type="Pfam" id="PF14309"/>
    </source>
</evidence>
<keyword evidence="1" id="KW-0175">Coiled coil</keyword>
<accession>A0A2R6QKG7</accession>
<dbReference type="Proteomes" id="UP000241394">
    <property type="component" value="Chromosome LG15"/>
</dbReference>
<dbReference type="InterPro" id="IPR032795">
    <property type="entry name" value="DUF3741-assoc"/>
</dbReference>
<evidence type="ECO:0000313" key="5">
    <source>
        <dbReference type="EMBL" id="PSS09898.1"/>
    </source>
</evidence>
<dbReference type="EMBL" id="NKQK01000015">
    <property type="protein sequence ID" value="PSS09898.1"/>
    <property type="molecule type" value="Genomic_DNA"/>
</dbReference>
<sequence length="917" mass="102121">MEKIQKKKSKVPTTNEGTRQTQRQSVPKLASGCSSHRGGTTKEELAMCELGGSSSRRVTGTPMKKLLAEEMSKEIDCKRRSPSAIARLMGLEGLPPQQSLHKHDNSEKYQQQTASTLIERDGKPHERRLNGKNSVERQEFKDMYEVSETSKVDMGSRPTKVIANPKVSEAEMAYIKKNFMNAKHPDYLFKKHFLHLHAAAPRSKCSHIAVMKPTNLEKYESNIIGGKSEKQASQHHTRSRWKHRDGLSIHSFSQCDVQTPIKSSKSLLDGNYEREILPIRIVVLKPHLEQVGNAAKSVSSNCSSQGYRSDCQKHMEYLSIGSGEAAPHGKNNISSDAGFSGPKYGESRDIAKKITRRMRASLGSERIDLPGSDSTRGYAGDESSCNVSGSDSTSESKVTVRTSRNSFHRSNLQKPPSLLSTKSTVSKEAKKRLSERWKLSQRYQDVGAVGKGSTMGELLAIPSKGMRLVTLDQMIGLDGSSDRFAGNKEIAEWDSPLGLVSGDGWKDGCIRSSSSCGIIDQDSYLMSGEAMGQGRNKAIKGNFNNKEGSSSRNLRSGNKKCRSPCRSYSYSNDSLEEVQFNQFQMEINLEKKDPSEQKSFASEMPAISVNSKISIISVEMVVEHEDVTISSESPDELPPKPSPCLLSIPASEFSKAQEPHFGQSEEHSAPLQCPVPEPPSPESSTEAEHPSPISVLEVPFTEDVSFGFGCFERVSADLQELRMQLKLLKMENEEYADEEMLMSSDKDVGPESVTVYDGNLESAYLVDVLIDSGFHDADLDTIMATWHSPECPLGPCVFDNLEKKYSNKTTWSRPERRLLFDRINSGLVELFQWFMDPPHTWVKPPTRMVGLQWQNRGLKCELQKLLASEEEKASEDATERNLDREMQWLGFAEAIDAIGKEVEKLMIDDLLAEIAYM</sequence>
<organism evidence="5 6">
    <name type="scientific">Actinidia chinensis var. chinensis</name>
    <name type="common">Chinese soft-hair kiwi</name>
    <dbReference type="NCBI Taxonomy" id="1590841"/>
    <lineage>
        <taxon>Eukaryota</taxon>
        <taxon>Viridiplantae</taxon>
        <taxon>Streptophyta</taxon>
        <taxon>Embryophyta</taxon>
        <taxon>Tracheophyta</taxon>
        <taxon>Spermatophyta</taxon>
        <taxon>Magnoliopsida</taxon>
        <taxon>eudicotyledons</taxon>
        <taxon>Gunneridae</taxon>
        <taxon>Pentapetalae</taxon>
        <taxon>asterids</taxon>
        <taxon>Ericales</taxon>
        <taxon>Actinidiaceae</taxon>
        <taxon>Actinidia</taxon>
    </lineage>
</organism>
<feature type="compositionally biased region" description="Polar residues" evidence="2">
    <location>
        <begin position="11"/>
        <end position="25"/>
    </location>
</feature>
<dbReference type="Pfam" id="PF14383">
    <property type="entry name" value="VARLMGL"/>
    <property type="match status" value="1"/>
</dbReference>
<feature type="region of interest" description="Disordered" evidence="2">
    <location>
        <begin position="96"/>
        <end position="129"/>
    </location>
</feature>
<gene>
    <name evidence="5" type="ORF">CEY00_Acc16877</name>
</gene>
<feature type="region of interest" description="Disordered" evidence="2">
    <location>
        <begin position="361"/>
        <end position="425"/>
    </location>
</feature>
<dbReference type="FunCoup" id="A0A2R6QKG7">
    <property type="interactions" value="2417"/>
</dbReference>
<evidence type="ECO:0000256" key="2">
    <source>
        <dbReference type="SAM" id="MobiDB-lite"/>
    </source>
</evidence>
<feature type="compositionally biased region" description="Polar residues" evidence="2">
    <location>
        <begin position="383"/>
        <end position="424"/>
    </location>
</feature>
<protein>
    <submittedName>
        <fullName evidence="5">Serine-rich adhesin for platelets like</fullName>
    </submittedName>
</protein>
<feature type="domain" description="DUF3741" evidence="4">
    <location>
        <begin position="76"/>
        <end position="99"/>
    </location>
</feature>
<feature type="region of interest" description="Disordered" evidence="2">
    <location>
        <begin position="655"/>
        <end position="691"/>
    </location>
</feature>
<feature type="coiled-coil region" evidence="1">
    <location>
        <begin position="711"/>
        <end position="738"/>
    </location>
</feature>
<dbReference type="OrthoDB" id="1925259at2759"/>
<dbReference type="Pfam" id="PF14309">
    <property type="entry name" value="DUF4378"/>
    <property type="match status" value="1"/>
</dbReference>
<feature type="compositionally biased region" description="Basic and acidic residues" evidence="2">
    <location>
        <begin position="655"/>
        <end position="668"/>
    </location>
</feature>
<feature type="domain" description="DUF4378" evidence="3">
    <location>
        <begin position="762"/>
        <end position="913"/>
    </location>
</feature>
<dbReference type="AlphaFoldDB" id="A0A2R6QKG7"/>
<feature type="compositionally biased region" description="Polar residues" evidence="2">
    <location>
        <begin position="542"/>
        <end position="556"/>
    </location>
</feature>
<dbReference type="STRING" id="1590841.A0A2R6QKG7"/>